<dbReference type="InterPro" id="IPR009057">
    <property type="entry name" value="Homeodomain-like_sf"/>
</dbReference>
<dbReference type="PROSITE" id="PS50977">
    <property type="entry name" value="HTH_TETR_2"/>
    <property type="match status" value="1"/>
</dbReference>
<dbReference type="Pfam" id="PF00440">
    <property type="entry name" value="TetR_N"/>
    <property type="match status" value="1"/>
</dbReference>
<gene>
    <name evidence="4" type="ordered locus">Dalk_1538</name>
</gene>
<evidence type="ECO:0000256" key="1">
    <source>
        <dbReference type="ARBA" id="ARBA00023125"/>
    </source>
</evidence>
<evidence type="ECO:0000313" key="5">
    <source>
        <dbReference type="Proteomes" id="UP000000739"/>
    </source>
</evidence>
<dbReference type="AlphaFoldDB" id="B8FAE0"/>
<reference evidence="4 5" key="1">
    <citation type="journal article" date="2012" name="Environ. Microbiol.">
        <title>The genome sequence of Desulfatibacillum alkenivorans AK-01: a blueprint for anaerobic alkane oxidation.</title>
        <authorList>
            <person name="Callaghan A.V."/>
            <person name="Morris B.E."/>
            <person name="Pereira I.A."/>
            <person name="McInerney M.J."/>
            <person name="Austin R.N."/>
            <person name="Groves J.T."/>
            <person name="Kukor J.J."/>
            <person name="Suflita J.M."/>
            <person name="Young L.Y."/>
            <person name="Zylstra G.J."/>
            <person name="Wawrik B."/>
        </authorList>
    </citation>
    <scope>NUCLEOTIDE SEQUENCE [LARGE SCALE GENOMIC DNA]</scope>
    <source>
        <strain evidence="4 5">AK-01</strain>
    </source>
</reference>
<evidence type="ECO:0000313" key="4">
    <source>
        <dbReference type="EMBL" id="ACL03236.1"/>
    </source>
</evidence>
<dbReference type="SUPFAM" id="SSF48498">
    <property type="entry name" value="Tetracyclin repressor-like, C-terminal domain"/>
    <property type="match status" value="1"/>
</dbReference>
<dbReference type="EMBL" id="CP001322">
    <property type="protein sequence ID" value="ACL03236.1"/>
    <property type="molecule type" value="Genomic_DNA"/>
</dbReference>
<dbReference type="SUPFAM" id="SSF46689">
    <property type="entry name" value="Homeodomain-like"/>
    <property type="match status" value="1"/>
</dbReference>
<dbReference type="InterPro" id="IPR036271">
    <property type="entry name" value="Tet_transcr_reg_TetR-rel_C_sf"/>
</dbReference>
<proteinExistence type="predicted"/>
<keyword evidence="1 2" id="KW-0238">DNA-binding</keyword>
<accession>B8FAE0</accession>
<dbReference type="InterPro" id="IPR001647">
    <property type="entry name" value="HTH_TetR"/>
</dbReference>
<name>B8FAE0_DESAL</name>
<dbReference type="Proteomes" id="UP000000739">
    <property type="component" value="Chromosome"/>
</dbReference>
<dbReference type="HOGENOM" id="CLU_069356_13_2_7"/>
<dbReference type="KEGG" id="dal:Dalk_1538"/>
<feature type="domain" description="HTH tetR-type" evidence="3">
    <location>
        <begin position="1"/>
        <end position="54"/>
    </location>
</feature>
<dbReference type="eggNOG" id="COG1309">
    <property type="taxonomic scope" value="Bacteria"/>
</dbReference>
<evidence type="ECO:0000259" key="3">
    <source>
        <dbReference type="PROSITE" id="PS50977"/>
    </source>
</evidence>
<evidence type="ECO:0000256" key="2">
    <source>
        <dbReference type="PROSITE-ProRule" id="PRU00335"/>
    </source>
</evidence>
<dbReference type="Gene3D" id="1.10.357.10">
    <property type="entry name" value="Tetracycline Repressor, domain 2"/>
    <property type="match status" value="1"/>
</dbReference>
<organism evidence="4 5">
    <name type="scientific">Desulfatibacillum aliphaticivorans</name>
    <dbReference type="NCBI Taxonomy" id="218208"/>
    <lineage>
        <taxon>Bacteria</taxon>
        <taxon>Pseudomonadati</taxon>
        <taxon>Thermodesulfobacteriota</taxon>
        <taxon>Desulfobacteria</taxon>
        <taxon>Desulfobacterales</taxon>
        <taxon>Desulfatibacillaceae</taxon>
        <taxon>Desulfatibacillum</taxon>
    </lineage>
</organism>
<sequence length="198" mass="21685">MDTAFELLASDGWRQATIDKICRKAKLNKRYFYESFPGLDELAAAVVDELAQGLLEHGFQAVQEAREQQFSTDDLARKAIATVVEYVTDDPRRARVLFTEVAASPQAMAHRKATIHGLAKALSAYGHEHHNAQGEEDPLDILASALLIGGSMEAVLTWLDGNIAMSREQFIDDLAALWVFAGDGAASRAKARQKKGIT</sequence>
<dbReference type="GO" id="GO:0003677">
    <property type="term" value="F:DNA binding"/>
    <property type="evidence" value="ECO:0007669"/>
    <property type="project" value="UniProtKB-UniRule"/>
</dbReference>
<protein>
    <submittedName>
        <fullName evidence="4">Transcriptional regulator, TetR family</fullName>
    </submittedName>
</protein>
<feature type="DNA-binding region" description="H-T-H motif" evidence="2">
    <location>
        <begin position="17"/>
        <end position="36"/>
    </location>
</feature>
<keyword evidence="5" id="KW-1185">Reference proteome</keyword>